<dbReference type="InterPro" id="IPR000387">
    <property type="entry name" value="Tyr_Pase_dom"/>
</dbReference>
<evidence type="ECO:0000256" key="1">
    <source>
        <dbReference type="ARBA" id="ARBA00007315"/>
    </source>
</evidence>
<dbReference type="OrthoDB" id="266663at2759"/>
<dbReference type="AlphaFoldDB" id="L1I5X0"/>
<dbReference type="InterPro" id="IPR029260">
    <property type="entry name" value="DSPn"/>
</dbReference>
<dbReference type="EMBL" id="JH993274">
    <property type="protein sequence ID" value="EKX31482.1"/>
    <property type="molecule type" value="Genomic_DNA"/>
</dbReference>
<evidence type="ECO:0000313" key="8">
    <source>
        <dbReference type="Proteomes" id="UP000011087"/>
    </source>
</evidence>
<dbReference type="KEGG" id="gtt:GUITHDRAFT_122331"/>
<evidence type="ECO:0000256" key="4">
    <source>
        <dbReference type="ARBA" id="ARBA00022912"/>
    </source>
</evidence>
<reference evidence="7" key="3">
    <citation type="submission" date="2015-06" db="UniProtKB">
        <authorList>
            <consortium name="EnsemblProtists"/>
        </authorList>
    </citation>
    <scope>IDENTIFICATION</scope>
</reference>
<accession>L1I5X0</accession>
<evidence type="ECO:0000313" key="6">
    <source>
        <dbReference type="EMBL" id="EKX31482.1"/>
    </source>
</evidence>
<proteinExistence type="inferred from homology"/>
<dbReference type="GeneID" id="17288203"/>
<dbReference type="GO" id="GO:0004725">
    <property type="term" value="F:protein tyrosine phosphatase activity"/>
    <property type="evidence" value="ECO:0007669"/>
    <property type="project" value="UniProtKB-EC"/>
</dbReference>
<dbReference type="PROSITE" id="PS00383">
    <property type="entry name" value="TYR_PHOSPHATASE_1"/>
    <property type="match status" value="1"/>
</dbReference>
<dbReference type="PROSITE" id="PS50056">
    <property type="entry name" value="TYR_PHOSPHATASE_2"/>
    <property type="match status" value="1"/>
</dbReference>
<dbReference type="Pfam" id="PF14671">
    <property type="entry name" value="DSPn"/>
    <property type="match status" value="1"/>
</dbReference>
<dbReference type="PaxDb" id="55529-EKX31482"/>
<keyword evidence="8" id="KW-1185">Reference proteome</keyword>
<dbReference type="Pfam" id="PF22785">
    <property type="entry name" value="Tc-R-P"/>
    <property type="match status" value="1"/>
</dbReference>
<dbReference type="SUPFAM" id="SSF52799">
    <property type="entry name" value="(Phosphotyrosine protein) phosphatases II"/>
    <property type="match status" value="2"/>
</dbReference>
<dbReference type="Gene3D" id="3.90.190.10">
    <property type="entry name" value="Protein tyrosine phosphatase superfamily"/>
    <property type="match status" value="2"/>
</dbReference>
<dbReference type="STRING" id="905079.L1I5X0"/>
<protein>
    <recommendedName>
        <fullName evidence="2">protein-tyrosine-phosphatase</fullName>
        <ecNumber evidence="2">3.1.3.48</ecNumber>
    </recommendedName>
</protein>
<dbReference type="RefSeq" id="XP_005818462.1">
    <property type="nucleotide sequence ID" value="XM_005818405.1"/>
</dbReference>
<dbReference type="InterPro" id="IPR029021">
    <property type="entry name" value="Prot-tyrosine_phosphatase-like"/>
</dbReference>
<gene>
    <name evidence="6" type="ORF">GUITHDRAFT_122331</name>
</gene>
<evidence type="ECO:0000259" key="5">
    <source>
        <dbReference type="PROSITE" id="PS50056"/>
    </source>
</evidence>
<dbReference type="Proteomes" id="UP000011087">
    <property type="component" value="Unassembled WGS sequence"/>
</dbReference>
<evidence type="ECO:0000313" key="7">
    <source>
        <dbReference type="EnsemblProtists" id="EKX31482"/>
    </source>
</evidence>
<dbReference type="FunFam" id="3.90.190.10:FF:000006">
    <property type="entry name" value="Dual specificity protein phosphatase CDC14B"/>
    <property type="match status" value="1"/>
</dbReference>
<dbReference type="EC" id="3.1.3.48" evidence="2"/>
<reference evidence="8" key="2">
    <citation type="submission" date="2012-11" db="EMBL/GenBank/DDBJ databases">
        <authorList>
            <person name="Kuo A."/>
            <person name="Curtis B.A."/>
            <person name="Tanifuji G."/>
            <person name="Burki F."/>
            <person name="Gruber A."/>
            <person name="Irimia M."/>
            <person name="Maruyama S."/>
            <person name="Arias M.C."/>
            <person name="Ball S.G."/>
            <person name="Gile G.H."/>
            <person name="Hirakawa Y."/>
            <person name="Hopkins J.F."/>
            <person name="Rensing S.A."/>
            <person name="Schmutz J."/>
            <person name="Symeonidi A."/>
            <person name="Elias M."/>
            <person name="Eveleigh R.J."/>
            <person name="Herman E.K."/>
            <person name="Klute M.J."/>
            <person name="Nakayama T."/>
            <person name="Obornik M."/>
            <person name="Reyes-Prieto A."/>
            <person name="Armbrust E.V."/>
            <person name="Aves S.J."/>
            <person name="Beiko R.G."/>
            <person name="Coutinho P."/>
            <person name="Dacks J.B."/>
            <person name="Durnford D.G."/>
            <person name="Fast N.M."/>
            <person name="Green B.R."/>
            <person name="Grisdale C."/>
            <person name="Hempe F."/>
            <person name="Henrissat B."/>
            <person name="Hoppner M.P."/>
            <person name="Ishida K.-I."/>
            <person name="Kim E."/>
            <person name="Koreny L."/>
            <person name="Kroth P.G."/>
            <person name="Liu Y."/>
            <person name="Malik S.-B."/>
            <person name="Maier U.G."/>
            <person name="McRose D."/>
            <person name="Mock T."/>
            <person name="Neilson J.A."/>
            <person name="Onodera N.T."/>
            <person name="Poole A.M."/>
            <person name="Pritham E.J."/>
            <person name="Richards T.A."/>
            <person name="Rocap G."/>
            <person name="Roy S.W."/>
            <person name="Sarai C."/>
            <person name="Schaack S."/>
            <person name="Shirato S."/>
            <person name="Slamovits C.H."/>
            <person name="Spencer D.F."/>
            <person name="Suzuki S."/>
            <person name="Worden A.Z."/>
            <person name="Zauner S."/>
            <person name="Barry K."/>
            <person name="Bell C."/>
            <person name="Bharti A.K."/>
            <person name="Crow J.A."/>
            <person name="Grimwood J."/>
            <person name="Kramer R."/>
            <person name="Lindquist E."/>
            <person name="Lucas S."/>
            <person name="Salamov A."/>
            <person name="McFadden G.I."/>
            <person name="Lane C.E."/>
            <person name="Keeling P.J."/>
            <person name="Gray M.W."/>
            <person name="Grigoriev I.V."/>
            <person name="Archibald J.M."/>
        </authorList>
    </citation>
    <scope>NUCLEOTIDE SEQUENCE</scope>
    <source>
        <strain evidence="8">CCMP2712</strain>
    </source>
</reference>
<dbReference type="PANTHER" id="PTHR23339">
    <property type="entry name" value="TYROSINE SPECIFIC PROTEIN PHOSPHATASE AND DUAL SPECIFICITY PROTEIN PHOSPHATASE"/>
    <property type="match status" value="1"/>
</dbReference>
<keyword evidence="4" id="KW-0904">Protein phosphatase</keyword>
<keyword evidence="3" id="KW-0378">Hydrolase</keyword>
<dbReference type="CDD" id="cd17657">
    <property type="entry name" value="CDC14_N"/>
    <property type="match status" value="1"/>
</dbReference>
<dbReference type="InterPro" id="IPR016130">
    <property type="entry name" value="Tyr_Pase_AS"/>
</dbReference>
<dbReference type="InterPro" id="IPR050561">
    <property type="entry name" value="PTP"/>
</dbReference>
<feature type="domain" description="Tyrosine specific protein phosphatases" evidence="5">
    <location>
        <begin position="318"/>
        <end position="347"/>
    </location>
</feature>
<dbReference type="eggNOG" id="KOG1720">
    <property type="taxonomic scope" value="Eukaryota"/>
</dbReference>
<name>L1I5X0_GUITC</name>
<dbReference type="EnsemblProtists" id="EKX31482">
    <property type="protein sequence ID" value="EKX31482"/>
    <property type="gene ID" value="GUITHDRAFT_122331"/>
</dbReference>
<evidence type="ECO:0000256" key="3">
    <source>
        <dbReference type="ARBA" id="ARBA00022801"/>
    </source>
</evidence>
<organism evidence="6">
    <name type="scientific">Guillardia theta (strain CCMP2712)</name>
    <name type="common">Cryptophyte</name>
    <dbReference type="NCBI Taxonomy" id="905079"/>
    <lineage>
        <taxon>Eukaryota</taxon>
        <taxon>Cryptophyceae</taxon>
        <taxon>Pyrenomonadales</taxon>
        <taxon>Geminigeraceae</taxon>
        <taxon>Guillardia</taxon>
    </lineage>
</organism>
<dbReference type="HOGENOM" id="CLU_779502_0_0_1"/>
<reference evidence="6 8" key="1">
    <citation type="journal article" date="2012" name="Nature">
        <title>Algal genomes reveal evolutionary mosaicism and the fate of nucleomorphs.</title>
        <authorList>
            <consortium name="DOE Joint Genome Institute"/>
            <person name="Curtis B.A."/>
            <person name="Tanifuji G."/>
            <person name="Burki F."/>
            <person name="Gruber A."/>
            <person name="Irimia M."/>
            <person name="Maruyama S."/>
            <person name="Arias M.C."/>
            <person name="Ball S.G."/>
            <person name="Gile G.H."/>
            <person name="Hirakawa Y."/>
            <person name="Hopkins J.F."/>
            <person name="Kuo A."/>
            <person name="Rensing S.A."/>
            <person name="Schmutz J."/>
            <person name="Symeonidi A."/>
            <person name="Elias M."/>
            <person name="Eveleigh R.J."/>
            <person name="Herman E.K."/>
            <person name="Klute M.J."/>
            <person name="Nakayama T."/>
            <person name="Obornik M."/>
            <person name="Reyes-Prieto A."/>
            <person name="Armbrust E.V."/>
            <person name="Aves S.J."/>
            <person name="Beiko R.G."/>
            <person name="Coutinho P."/>
            <person name="Dacks J.B."/>
            <person name="Durnford D.G."/>
            <person name="Fast N.M."/>
            <person name="Green B.R."/>
            <person name="Grisdale C.J."/>
            <person name="Hempel F."/>
            <person name="Henrissat B."/>
            <person name="Hoppner M.P."/>
            <person name="Ishida K."/>
            <person name="Kim E."/>
            <person name="Koreny L."/>
            <person name="Kroth P.G."/>
            <person name="Liu Y."/>
            <person name="Malik S.B."/>
            <person name="Maier U.G."/>
            <person name="McRose D."/>
            <person name="Mock T."/>
            <person name="Neilson J.A."/>
            <person name="Onodera N.T."/>
            <person name="Poole A.M."/>
            <person name="Pritham E.J."/>
            <person name="Richards T.A."/>
            <person name="Rocap G."/>
            <person name="Roy S.W."/>
            <person name="Sarai C."/>
            <person name="Schaack S."/>
            <person name="Shirato S."/>
            <person name="Slamovits C.H."/>
            <person name="Spencer D.F."/>
            <person name="Suzuki S."/>
            <person name="Worden A.Z."/>
            <person name="Zauner S."/>
            <person name="Barry K."/>
            <person name="Bell C."/>
            <person name="Bharti A.K."/>
            <person name="Crow J.A."/>
            <person name="Grimwood J."/>
            <person name="Kramer R."/>
            <person name="Lindquist E."/>
            <person name="Lucas S."/>
            <person name="Salamov A."/>
            <person name="McFadden G.I."/>
            <person name="Lane C.E."/>
            <person name="Keeling P.J."/>
            <person name="Gray M.W."/>
            <person name="Grigoriev I.V."/>
            <person name="Archibald J.M."/>
        </authorList>
    </citation>
    <scope>NUCLEOTIDE SEQUENCE</scope>
    <source>
        <strain evidence="6 8">CCMP2712</strain>
    </source>
</reference>
<evidence type="ECO:0000256" key="2">
    <source>
        <dbReference type="ARBA" id="ARBA00013064"/>
    </source>
</evidence>
<sequence>MDTFYCGNRISSSHVADKIMSTYDDEDECENERRGSVHGMGDEELIELLDKMVMDEKARESSSNLFTDAIYEVAADISMIVCEKVPAEYQTDRYYFLDMEQHLVYFPYAYDFGPVNLSVIARFCKHLTEVLQEHPDKIVVLRSPPDRHSSTNTTFLLGCFLVLEREHESDGLTMPHFKLPASHIKSFRDASFLQTKFELTLRDVWQGLEKAQRQGWISPDSFDLEEYEHYDDPHNGDMHVIIPKKLVALKGPVDKLANDADWQDEGSVRLRRFKEMGVKCIIRLNEEKYDPIIFTDNGIEVVDLYFEDCPVPPSQIVFRFIKMVESTDGMVAVHCDTGLGRTGTLIARGSPLDGSV</sequence>
<comment type="similarity">
    <text evidence="1">Belongs to the protein-tyrosine phosphatase family. Non-receptor class CDC14 subfamily.</text>
</comment>